<comment type="similarity">
    <text evidence="2">Belongs to the sodium:solute symporter (SSF) (TC 2.A.21) family.</text>
</comment>
<reference evidence="13 14" key="1">
    <citation type="journal article" date="2023" name="Insect Mol. Biol.">
        <title>Genome sequencing provides insights into the evolution of gene families encoding plant cell wall-degrading enzymes in longhorned beetles.</title>
        <authorList>
            <person name="Shin N.R."/>
            <person name="Okamura Y."/>
            <person name="Kirsch R."/>
            <person name="Pauchet Y."/>
        </authorList>
    </citation>
    <scope>NUCLEOTIDE SEQUENCE [LARGE SCALE GENOMIC DNA]</scope>
    <source>
        <strain evidence="13">EAD_L_NR</strain>
    </source>
</reference>
<dbReference type="PANTHER" id="PTHR42985:SF39">
    <property type="entry name" value="GH10366P"/>
    <property type="match status" value="1"/>
</dbReference>
<feature type="transmembrane region" description="Helical" evidence="11">
    <location>
        <begin position="1058"/>
        <end position="1078"/>
    </location>
</feature>
<dbReference type="GO" id="GO:0005886">
    <property type="term" value="C:plasma membrane"/>
    <property type="evidence" value="ECO:0007669"/>
    <property type="project" value="UniProtKB-SubCell"/>
</dbReference>
<feature type="transmembrane region" description="Helical" evidence="11">
    <location>
        <begin position="230"/>
        <end position="252"/>
    </location>
</feature>
<feature type="signal peptide" evidence="12">
    <location>
        <begin position="1"/>
        <end position="30"/>
    </location>
</feature>
<dbReference type="NCBIfam" id="TIGR00813">
    <property type="entry name" value="sss"/>
    <property type="match status" value="2"/>
</dbReference>
<feature type="transmembrane region" description="Helical" evidence="11">
    <location>
        <begin position="726"/>
        <end position="749"/>
    </location>
</feature>
<feature type="transmembrane region" description="Helical" evidence="11">
    <location>
        <begin position="131"/>
        <end position="154"/>
    </location>
</feature>
<evidence type="ECO:0000256" key="12">
    <source>
        <dbReference type="SAM" id="SignalP"/>
    </source>
</evidence>
<keyword evidence="14" id="KW-1185">Reference proteome</keyword>
<keyword evidence="7" id="KW-0915">Sodium</keyword>
<feature type="transmembrane region" description="Helical" evidence="11">
    <location>
        <begin position="801"/>
        <end position="818"/>
    </location>
</feature>
<evidence type="ECO:0000313" key="13">
    <source>
        <dbReference type="EMBL" id="KAJ8917425.1"/>
    </source>
</evidence>
<name>A0AAV8VTI5_9CUCU</name>
<gene>
    <name evidence="13" type="ORF">NQ315_005471</name>
</gene>
<feature type="transmembrane region" description="Helical" evidence="11">
    <location>
        <begin position="920"/>
        <end position="944"/>
    </location>
</feature>
<dbReference type="GO" id="GO:0015293">
    <property type="term" value="F:symporter activity"/>
    <property type="evidence" value="ECO:0007669"/>
    <property type="project" value="TreeGrafter"/>
</dbReference>
<protein>
    <recommendedName>
        <fullName evidence="15">Sodium-coupled monocarboxylate transporter 1</fullName>
    </recommendedName>
</protein>
<keyword evidence="8" id="KW-0406">Ion transport</keyword>
<comment type="subcellular location">
    <subcellularLocation>
        <location evidence="1">Cell membrane</location>
        <topology evidence="1">Multi-pass membrane protein</topology>
    </subcellularLocation>
</comment>
<evidence type="ECO:0000256" key="6">
    <source>
        <dbReference type="ARBA" id="ARBA00022989"/>
    </source>
</evidence>
<comment type="caution">
    <text evidence="13">The sequence shown here is derived from an EMBL/GenBank/DDBJ whole genome shotgun (WGS) entry which is preliminary data.</text>
</comment>
<feature type="transmembrane region" description="Helical" evidence="11">
    <location>
        <begin position="326"/>
        <end position="348"/>
    </location>
</feature>
<keyword evidence="12" id="KW-0732">Signal</keyword>
<dbReference type="GO" id="GO:0006814">
    <property type="term" value="P:sodium ion transport"/>
    <property type="evidence" value="ECO:0007669"/>
    <property type="project" value="UniProtKB-KW"/>
</dbReference>
<feature type="transmembrane region" description="Helical" evidence="11">
    <location>
        <begin position="825"/>
        <end position="847"/>
    </location>
</feature>
<feature type="transmembrane region" description="Helical" evidence="11">
    <location>
        <begin position="61"/>
        <end position="80"/>
    </location>
</feature>
<dbReference type="AlphaFoldDB" id="A0AAV8VTI5"/>
<feature type="transmembrane region" description="Helical" evidence="11">
    <location>
        <begin position="1084"/>
        <end position="1101"/>
    </location>
</feature>
<evidence type="ECO:0000256" key="3">
    <source>
        <dbReference type="ARBA" id="ARBA00022448"/>
    </source>
</evidence>
<dbReference type="Pfam" id="PF00474">
    <property type="entry name" value="SSF"/>
    <property type="match status" value="2"/>
</dbReference>
<evidence type="ECO:0000256" key="9">
    <source>
        <dbReference type="ARBA" id="ARBA00023136"/>
    </source>
</evidence>
<feature type="transmembrane region" description="Helical" evidence="11">
    <location>
        <begin position="653"/>
        <end position="674"/>
    </location>
</feature>
<keyword evidence="6 11" id="KW-1133">Transmembrane helix</keyword>
<feature type="transmembrane region" description="Helical" evidence="11">
    <location>
        <begin position="1025"/>
        <end position="1046"/>
    </location>
</feature>
<evidence type="ECO:0000256" key="5">
    <source>
        <dbReference type="ARBA" id="ARBA00022692"/>
    </source>
</evidence>
<accession>A0AAV8VTI5</accession>
<evidence type="ECO:0000256" key="4">
    <source>
        <dbReference type="ARBA" id="ARBA00022475"/>
    </source>
</evidence>
<dbReference type="InterPro" id="IPR038377">
    <property type="entry name" value="Na/Glc_symporter_sf"/>
</dbReference>
<feature type="transmembrane region" description="Helical" evidence="11">
    <location>
        <begin position="287"/>
        <end position="305"/>
    </location>
</feature>
<feature type="transmembrane region" description="Helical" evidence="11">
    <location>
        <begin position="686"/>
        <end position="706"/>
    </location>
</feature>
<sequence>MASVNPSTTICSRLNILVVILILCLHFCLATPQGAGNIEGQFCEDGHVKRQANRSFLWEDYTVLACMLVVSCGIGIFFGFCGPKHKNSDDFLLGGSSMGAVPMGMSLAASLVTAIELLGNPAEMYMHGSQFWMICVPFLLVAPITSKMYLPVFMSLRLTSSYEYLSKRFCPMARYLAGGLYIFQMLMYTSVAVYAPALALSSVTGLNVYLAVVAVYAVCIFYSSQGGMKAVIIADTYHLVILLSSIVLIMFIGENILGDFGLIWSQNYHTNRLEIFNFNPNPTVRHTFWSVVIGGTVYWTSMFCSNQASIQKYLSVSSIGQVRSGLWIACWGLIAIYTTNFFTGMMLVTNYRDCDPISSGEIGGSDEILPLYITTVMGHLKGLTGYFVAGIFAASLGTVAAALNSLAAVTIQDFIETACGLKLPDRKGALVVKLLSVAYGAASFGLVFVVAQLGSIMQVAISFNGVAGGITLGLFSLGMFGAIVGSLTAVVLVSTMCFGQQICIANGTLVYESKPMGTENCPCLNETEAAVPGPRQEDVFVLFRVSYIWYSAIGYLVTFILGTVVSILTGPSDPKDLDESLLSPPVKDLLKRLPNRVKKSFNLPYKEGDGTADMKGNGMKEVFTVSVKEKRPQRNQWDENGHEMVNRSSAFSWVDYTVLGLMLIISCGIGIFYGFCGPDHENSEDFLLGGSTMGTFPMAMSLAASFVTAVELLGNPAEMYTQGSQFWMICIPFILVVPLTSKFYLPVFMKLRLTSSYEYLSMRFCPKTRYLASGLYIFQMVLYTSVAVYAPALALSSVTGLNVYLAVTAVYAVCIFYSSQGGMKAVIIADTFQAAVLLGSITLIMYLGQQYIGNQGVIWSQSYNTDRLEIFNFSPSLTIRHSFWSVVVGGTFYWMTMFCSNQASIQKYLSVEGIDQVRRALWVSSAGLILIYSINFYTGMIIVVNYKDCDPLSTKEISASDEILPLYIITIMGALKGLTGFFVAGIFAASLGTVASALNSLAAVTMQDFFATAFGVHMPDKKGALVAKGLSVVYGAVSFGLVFIVAQLGSVMQVAISFNGMVGGVTLGLFSLGMFFPWANSKGALFGSVVAVAFITVMCIGQQISIANKSLVYPIKPVSVAKCPCCDEVLVETPQGAEPNFFFRISYIWYAAIGYLITFILGVVVSLITGPTDPRDVDEDLLSPPINTLLTSLPEKVKRTLSISLKRKPSKKDGILKEIFTINLDHFHDGKNLDISNGGQSRTKVRKISAPS</sequence>
<keyword evidence="10" id="KW-0739">Sodium transport</keyword>
<keyword evidence="3" id="KW-0813">Transport</keyword>
<evidence type="ECO:0000256" key="8">
    <source>
        <dbReference type="ARBA" id="ARBA00023065"/>
    </source>
</evidence>
<evidence type="ECO:0008006" key="15">
    <source>
        <dbReference type="Google" id="ProtNLM"/>
    </source>
</evidence>
<keyword evidence="9 11" id="KW-0472">Membrane</keyword>
<keyword evidence="5 11" id="KW-0812">Transmembrane</keyword>
<organism evidence="13 14">
    <name type="scientific">Exocentrus adspersus</name>
    <dbReference type="NCBI Taxonomy" id="1586481"/>
    <lineage>
        <taxon>Eukaryota</taxon>
        <taxon>Metazoa</taxon>
        <taxon>Ecdysozoa</taxon>
        <taxon>Arthropoda</taxon>
        <taxon>Hexapoda</taxon>
        <taxon>Insecta</taxon>
        <taxon>Pterygota</taxon>
        <taxon>Neoptera</taxon>
        <taxon>Endopterygota</taxon>
        <taxon>Coleoptera</taxon>
        <taxon>Polyphaga</taxon>
        <taxon>Cucujiformia</taxon>
        <taxon>Chrysomeloidea</taxon>
        <taxon>Cerambycidae</taxon>
        <taxon>Lamiinae</taxon>
        <taxon>Acanthocinini</taxon>
        <taxon>Exocentrus</taxon>
    </lineage>
</organism>
<evidence type="ECO:0000256" key="2">
    <source>
        <dbReference type="ARBA" id="ARBA00006434"/>
    </source>
</evidence>
<evidence type="ECO:0000256" key="1">
    <source>
        <dbReference type="ARBA" id="ARBA00004651"/>
    </source>
</evidence>
<dbReference type="CDD" id="cd11492">
    <property type="entry name" value="SLC5sbd_NIS-SMVT"/>
    <property type="match status" value="2"/>
</dbReference>
<evidence type="ECO:0000256" key="10">
    <source>
        <dbReference type="ARBA" id="ARBA00023201"/>
    </source>
</evidence>
<evidence type="ECO:0000256" key="11">
    <source>
        <dbReference type="SAM" id="Phobius"/>
    </source>
</evidence>
<feature type="transmembrane region" description="Helical" evidence="11">
    <location>
        <begin position="430"/>
        <end position="454"/>
    </location>
</feature>
<feature type="chain" id="PRO_5044023908" description="Sodium-coupled monocarboxylate transporter 1" evidence="12">
    <location>
        <begin position="31"/>
        <end position="1252"/>
    </location>
</feature>
<feature type="transmembrane region" description="Helical" evidence="11">
    <location>
        <begin position="1147"/>
        <end position="1168"/>
    </location>
</feature>
<proteinExistence type="inferred from homology"/>
<feature type="transmembrane region" description="Helical" evidence="11">
    <location>
        <begin position="206"/>
        <end position="223"/>
    </location>
</feature>
<evidence type="ECO:0000256" key="7">
    <source>
        <dbReference type="ARBA" id="ARBA00023053"/>
    </source>
</evidence>
<feature type="transmembrane region" description="Helical" evidence="11">
    <location>
        <begin position="386"/>
        <end position="409"/>
    </location>
</feature>
<dbReference type="EMBL" id="JANEYG010000033">
    <property type="protein sequence ID" value="KAJ8917425.1"/>
    <property type="molecule type" value="Genomic_DNA"/>
</dbReference>
<feature type="transmembrane region" description="Helical" evidence="11">
    <location>
        <begin position="175"/>
        <end position="200"/>
    </location>
</feature>
<dbReference type="PANTHER" id="PTHR42985">
    <property type="entry name" value="SODIUM-COUPLED MONOCARBOXYLATE TRANSPORTER"/>
    <property type="match status" value="1"/>
</dbReference>
<feature type="transmembrane region" description="Helical" evidence="11">
    <location>
        <begin position="770"/>
        <end position="795"/>
    </location>
</feature>
<dbReference type="PROSITE" id="PS50283">
    <property type="entry name" value="NA_SOLUT_SYMP_3"/>
    <property type="match status" value="2"/>
</dbReference>
<feature type="transmembrane region" description="Helical" evidence="11">
    <location>
        <begin position="547"/>
        <end position="568"/>
    </location>
</feature>
<dbReference type="Gene3D" id="1.20.1730.10">
    <property type="entry name" value="Sodium/glucose cotransporter"/>
    <property type="match status" value="2"/>
</dbReference>
<dbReference type="InterPro" id="IPR051163">
    <property type="entry name" value="Sodium:Solute_Symporter_SSF"/>
</dbReference>
<feature type="transmembrane region" description="Helical" evidence="11">
    <location>
        <begin position="881"/>
        <end position="899"/>
    </location>
</feature>
<feature type="transmembrane region" description="Helical" evidence="11">
    <location>
        <begin position="466"/>
        <end position="493"/>
    </location>
</feature>
<dbReference type="InterPro" id="IPR001734">
    <property type="entry name" value="Na/solute_symporter"/>
</dbReference>
<evidence type="ECO:0000313" key="14">
    <source>
        <dbReference type="Proteomes" id="UP001159042"/>
    </source>
</evidence>
<keyword evidence="4" id="KW-1003">Cell membrane</keyword>
<dbReference type="Proteomes" id="UP001159042">
    <property type="component" value="Unassembled WGS sequence"/>
</dbReference>
<feature type="transmembrane region" description="Helical" evidence="11">
    <location>
        <begin position="92"/>
        <end position="119"/>
    </location>
</feature>